<dbReference type="InterPro" id="IPR036465">
    <property type="entry name" value="vWFA_dom_sf"/>
</dbReference>
<organism evidence="3 4">
    <name type="scientific">Patellaria atrata CBS 101060</name>
    <dbReference type="NCBI Taxonomy" id="1346257"/>
    <lineage>
        <taxon>Eukaryota</taxon>
        <taxon>Fungi</taxon>
        <taxon>Dikarya</taxon>
        <taxon>Ascomycota</taxon>
        <taxon>Pezizomycotina</taxon>
        <taxon>Dothideomycetes</taxon>
        <taxon>Dothideomycetes incertae sedis</taxon>
        <taxon>Patellariales</taxon>
        <taxon>Patellariaceae</taxon>
        <taxon>Patellaria</taxon>
    </lineage>
</organism>
<dbReference type="Pfam" id="PF00092">
    <property type="entry name" value="VWA"/>
    <property type="match status" value="1"/>
</dbReference>
<dbReference type="SUPFAM" id="SSF53300">
    <property type="entry name" value="vWA-like"/>
    <property type="match status" value="1"/>
</dbReference>
<name>A0A9P4SJI9_9PEZI</name>
<dbReference type="AlphaFoldDB" id="A0A9P4SJI9"/>
<dbReference type="Gene3D" id="3.40.50.410">
    <property type="entry name" value="von Willebrand factor, type A domain"/>
    <property type="match status" value="1"/>
</dbReference>
<evidence type="ECO:0000256" key="1">
    <source>
        <dbReference type="SAM" id="MobiDB-lite"/>
    </source>
</evidence>
<dbReference type="PROSITE" id="PS50234">
    <property type="entry name" value="VWFA"/>
    <property type="match status" value="1"/>
</dbReference>
<gene>
    <name evidence="3" type="ORF">M501DRAFT_924766</name>
</gene>
<sequence>MFGSLKSKFSPKNSTRRASSVAQQDPKLLPGISGNTNNPFASPAPATRRPCELSSNNDAPPAYTVVPSQGYISTTYAVSEQPNGSSNKTSKNIAAARSAKKFADNDPYAFLSEFDTVFLIDDSESMAWDGCWNEAKKAIAAIAPICTLYDDDGIDIWFMNTLGKNENKAYAEKLVTAKQVEAAFKQVSPNRSTPTSKRLDDIIQPYLERLKKEGKSVKPLNIIVITDGQPSHGYEPDEVIIETAQRLRKYEARPWQLGIQFIQVGNNKAASEELRRLDDELKAHDGGKIRDIVDTTPFRGECGGKLTGDGILKAVLGGVNKRQDRKTSRDLHV</sequence>
<accession>A0A9P4SJI9</accession>
<dbReference type="Proteomes" id="UP000799429">
    <property type="component" value="Unassembled WGS sequence"/>
</dbReference>
<feature type="domain" description="VWFA" evidence="2">
    <location>
        <begin position="115"/>
        <end position="315"/>
    </location>
</feature>
<protein>
    <recommendedName>
        <fullName evidence="2">VWFA domain-containing protein</fullName>
    </recommendedName>
</protein>
<dbReference type="OrthoDB" id="2142040at2759"/>
<dbReference type="PANTHER" id="PTHR34706:SF1">
    <property type="entry name" value="VWFA DOMAIN-CONTAINING PROTEIN"/>
    <property type="match status" value="1"/>
</dbReference>
<dbReference type="InterPro" id="IPR002035">
    <property type="entry name" value="VWF_A"/>
</dbReference>
<dbReference type="SMART" id="SM00327">
    <property type="entry name" value="VWA"/>
    <property type="match status" value="1"/>
</dbReference>
<reference evidence="3" key="1">
    <citation type="journal article" date="2020" name="Stud. Mycol.">
        <title>101 Dothideomycetes genomes: a test case for predicting lifestyles and emergence of pathogens.</title>
        <authorList>
            <person name="Haridas S."/>
            <person name="Albert R."/>
            <person name="Binder M."/>
            <person name="Bloem J."/>
            <person name="Labutti K."/>
            <person name="Salamov A."/>
            <person name="Andreopoulos B."/>
            <person name="Baker S."/>
            <person name="Barry K."/>
            <person name="Bills G."/>
            <person name="Bluhm B."/>
            <person name="Cannon C."/>
            <person name="Castanera R."/>
            <person name="Culley D."/>
            <person name="Daum C."/>
            <person name="Ezra D."/>
            <person name="Gonzalez J."/>
            <person name="Henrissat B."/>
            <person name="Kuo A."/>
            <person name="Liang C."/>
            <person name="Lipzen A."/>
            <person name="Lutzoni F."/>
            <person name="Magnuson J."/>
            <person name="Mondo S."/>
            <person name="Nolan M."/>
            <person name="Ohm R."/>
            <person name="Pangilinan J."/>
            <person name="Park H.-J."/>
            <person name="Ramirez L."/>
            <person name="Alfaro M."/>
            <person name="Sun H."/>
            <person name="Tritt A."/>
            <person name="Yoshinaga Y."/>
            <person name="Zwiers L.-H."/>
            <person name="Turgeon B."/>
            <person name="Goodwin S."/>
            <person name="Spatafora J."/>
            <person name="Crous P."/>
            <person name="Grigoriev I."/>
        </authorList>
    </citation>
    <scope>NUCLEOTIDE SEQUENCE</scope>
    <source>
        <strain evidence="3">CBS 101060</strain>
    </source>
</reference>
<feature type="compositionally biased region" description="Polar residues" evidence="1">
    <location>
        <begin position="10"/>
        <end position="23"/>
    </location>
</feature>
<evidence type="ECO:0000313" key="4">
    <source>
        <dbReference type="Proteomes" id="UP000799429"/>
    </source>
</evidence>
<proteinExistence type="predicted"/>
<comment type="caution">
    <text evidence="3">The sequence shown here is derived from an EMBL/GenBank/DDBJ whole genome shotgun (WGS) entry which is preliminary data.</text>
</comment>
<feature type="region of interest" description="Disordered" evidence="1">
    <location>
        <begin position="1"/>
        <end position="59"/>
    </location>
</feature>
<dbReference type="PANTHER" id="PTHR34706">
    <property type="entry name" value="SLR1338 PROTEIN"/>
    <property type="match status" value="1"/>
</dbReference>
<evidence type="ECO:0000313" key="3">
    <source>
        <dbReference type="EMBL" id="KAF2843760.1"/>
    </source>
</evidence>
<evidence type="ECO:0000259" key="2">
    <source>
        <dbReference type="PROSITE" id="PS50234"/>
    </source>
</evidence>
<dbReference type="EMBL" id="MU006089">
    <property type="protein sequence ID" value="KAF2843760.1"/>
    <property type="molecule type" value="Genomic_DNA"/>
</dbReference>
<keyword evidence="4" id="KW-1185">Reference proteome</keyword>